<feature type="domain" description="Putative restriction endonuclease" evidence="1">
    <location>
        <begin position="36"/>
        <end position="207"/>
    </location>
</feature>
<dbReference type="PANTHER" id="PTHR34107:SF4">
    <property type="entry name" value="SLL1222 PROTEIN"/>
    <property type="match status" value="1"/>
</dbReference>
<evidence type="ECO:0000259" key="1">
    <source>
        <dbReference type="Pfam" id="PF05685"/>
    </source>
</evidence>
<sequence length="228" mass="25870">MLETRVADLLEAPDAKLVIERAQAILADEAQRRKSFREWLRDDIKAEFINGEVIMHSPVKRRHLDATSNLLTLLRVYVHLYDLGAVDAEKALVGLTRNDYEPDICFWNSETASSFEDDQMEHPAPDLVVEILSKSTTGRDRATSVEEIKFEDYAAHGVREYWIIDPVRKSVEQYQLDEPTMAFASVAALYLNDTLKALTISGFEIPVQAIFDKKTNLDTLQALLKKSA</sequence>
<accession>A0A927GFM5</accession>
<dbReference type="Proteomes" id="UP000653797">
    <property type="component" value="Unassembled WGS sequence"/>
</dbReference>
<organism evidence="2 3">
    <name type="scientific">Spirosoma validum</name>
    <dbReference type="NCBI Taxonomy" id="2771355"/>
    <lineage>
        <taxon>Bacteria</taxon>
        <taxon>Pseudomonadati</taxon>
        <taxon>Bacteroidota</taxon>
        <taxon>Cytophagia</taxon>
        <taxon>Cytophagales</taxon>
        <taxon>Cytophagaceae</taxon>
        <taxon>Spirosoma</taxon>
    </lineage>
</organism>
<keyword evidence="2" id="KW-0378">Hydrolase</keyword>
<dbReference type="RefSeq" id="WP_191041696.1">
    <property type="nucleotide sequence ID" value="NZ_JACXAA010000010.1"/>
</dbReference>
<dbReference type="InterPro" id="IPR012296">
    <property type="entry name" value="Nuclease_put_TT1808"/>
</dbReference>
<dbReference type="Pfam" id="PF05685">
    <property type="entry name" value="Uma2"/>
    <property type="match status" value="1"/>
</dbReference>
<gene>
    <name evidence="2" type="ORF">IC230_24505</name>
</gene>
<evidence type="ECO:0000313" key="3">
    <source>
        <dbReference type="Proteomes" id="UP000653797"/>
    </source>
</evidence>
<keyword evidence="2" id="KW-0255">Endonuclease</keyword>
<dbReference type="Gene3D" id="3.90.1570.10">
    <property type="entry name" value="tt1808, chain A"/>
    <property type="match status" value="1"/>
</dbReference>
<keyword evidence="2" id="KW-0540">Nuclease</keyword>
<dbReference type="InterPro" id="IPR008538">
    <property type="entry name" value="Uma2"/>
</dbReference>
<reference evidence="2" key="1">
    <citation type="submission" date="2020-09" db="EMBL/GenBank/DDBJ databases">
        <authorList>
            <person name="Kim M.K."/>
        </authorList>
    </citation>
    <scope>NUCLEOTIDE SEQUENCE</scope>
    <source>
        <strain evidence="2">BT704</strain>
    </source>
</reference>
<keyword evidence="3" id="KW-1185">Reference proteome</keyword>
<dbReference type="CDD" id="cd06260">
    <property type="entry name" value="DUF820-like"/>
    <property type="match status" value="1"/>
</dbReference>
<protein>
    <submittedName>
        <fullName evidence="2">Uma2 family endonuclease</fullName>
    </submittedName>
</protein>
<dbReference type="EMBL" id="JACXAA010000010">
    <property type="protein sequence ID" value="MBD2756082.1"/>
    <property type="molecule type" value="Genomic_DNA"/>
</dbReference>
<dbReference type="GO" id="GO:0004519">
    <property type="term" value="F:endonuclease activity"/>
    <property type="evidence" value="ECO:0007669"/>
    <property type="project" value="UniProtKB-KW"/>
</dbReference>
<dbReference type="PANTHER" id="PTHR34107">
    <property type="entry name" value="SLL0198 PROTEIN-RELATED"/>
    <property type="match status" value="1"/>
</dbReference>
<proteinExistence type="predicted"/>
<dbReference type="InterPro" id="IPR011335">
    <property type="entry name" value="Restrct_endonuc-II-like"/>
</dbReference>
<name>A0A927GFM5_9BACT</name>
<dbReference type="AlphaFoldDB" id="A0A927GFM5"/>
<dbReference type="SUPFAM" id="SSF52980">
    <property type="entry name" value="Restriction endonuclease-like"/>
    <property type="match status" value="1"/>
</dbReference>
<comment type="caution">
    <text evidence="2">The sequence shown here is derived from an EMBL/GenBank/DDBJ whole genome shotgun (WGS) entry which is preliminary data.</text>
</comment>
<evidence type="ECO:0000313" key="2">
    <source>
        <dbReference type="EMBL" id="MBD2756082.1"/>
    </source>
</evidence>